<keyword evidence="3 5" id="KW-1133">Transmembrane helix</keyword>
<feature type="transmembrane region" description="Helical" evidence="5">
    <location>
        <begin position="90"/>
        <end position="116"/>
    </location>
</feature>
<feature type="transmembrane region" description="Helical" evidence="5">
    <location>
        <begin position="128"/>
        <end position="151"/>
    </location>
</feature>
<evidence type="ECO:0000256" key="4">
    <source>
        <dbReference type="ARBA" id="ARBA00023136"/>
    </source>
</evidence>
<dbReference type="GO" id="GO:0043190">
    <property type="term" value="C:ATP-binding cassette (ABC) transporter complex"/>
    <property type="evidence" value="ECO:0007669"/>
    <property type="project" value="InterPro"/>
</dbReference>
<dbReference type="AlphaFoldDB" id="A0A381W169"/>
<dbReference type="GO" id="GO:0140359">
    <property type="term" value="F:ABC-type transporter activity"/>
    <property type="evidence" value="ECO:0007669"/>
    <property type="project" value="InterPro"/>
</dbReference>
<name>A0A381W169_9ZZZZ</name>
<evidence type="ECO:0000256" key="3">
    <source>
        <dbReference type="ARBA" id="ARBA00022989"/>
    </source>
</evidence>
<accession>A0A381W169</accession>
<dbReference type="InterPro" id="IPR013525">
    <property type="entry name" value="ABC2_TM"/>
</dbReference>
<evidence type="ECO:0000256" key="5">
    <source>
        <dbReference type="SAM" id="Phobius"/>
    </source>
</evidence>
<evidence type="ECO:0000256" key="1">
    <source>
        <dbReference type="ARBA" id="ARBA00004141"/>
    </source>
</evidence>
<evidence type="ECO:0000259" key="6">
    <source>
        <dbReference type="PROSITE" id="PS51012"/>
    </source>
</evidence>
<keyword evidence="4 5" id="KW-0472">Membrane</keyword>
<comment type="subcellular location">
    <subcellularLocation>
        <location evidence="1">Membrane</location>
        <topology evidence="1">Multi-pass membrane protein</topology>
    </subcellularLocation>
</comment>
<dbReference type="Pfam" id="PF01061">
    <property type="entry name" value="ABC2_membrane"/>
    <property type="match status" value="1"/>
</dbReference>
<dbReference type="EMBL" id="UINC01010393">
    <property type="protein sequence ID" value="SVA46234.1"/>
    <property type="molecule type" value="Genomic_DNA"/>
</dbReference>
<evidence type="ECO:0000256" key="2">
    <source>
        <dbReference type="ARBA" id="ARBA00022692"/>
    </source>
</evidence>
<reference evidence="7" key="1">
    <citation type="submission" date="2018-05" db="EMBL/GenBank/DDBJ databases">
        <authorList>
            <person name="Lanie J.A."/>
            <person name="Ng W.-L."/>
            <person name="Kazmierczak K.M."/>
            <person name="Andrzejewski T.M."/>
            <person name="Davidsen T.M."/>
            <person name="Wayne K.J."/>
            <person name="Tettelin H."/>
            <person name="Glass J.I."/>
            <person name="Rusch D."/>
            <person name="Podicherti R."/>
            <person name="Tsui H.-C.T."/>
            <person name="Winkler M.E."/>
        </authorList>
    </citation>
    <scope>NUCLEOTIDE SEQUENCE</scope>
</reference>
<dbReference type="PANTHER" id="PTHR43229:SF2">
    <property type="entry name" value="NODULATION PROTEIN J"/>
    <property type="match status" value="1"/>
</dbReference>
<gene>
    <name evidence="7" type="ORF">METZ01_LOCUS99088</name>
</gene>
<dbReference type="InterPro" id="IPR051784">
    <property type="entry name" value="Nod_factor_ABC_transporter"/>
</dbReference>
<dbReference type="PROSITE" id="PS51012">
    <property type="entry name" value="ABC_TM2"/>
    <property type="match status" value="1"/>
</dbReference>
<feature type="domain" description="ABC transmembrane type-2" evidence="6">
    <location>
        <begin position="8"/>
        <end position="239"/>
    </location>
</feature>
<protein>
    <recommendedName>
        <fullName evidence="6">ABC transmembrane type-2 domain-containing protein</fullName>
    </recommendedName>
</protein>
<organism evidence="7">
    <name type="scientific">marine metagenome</name>
    <dbReference type="NCBI Taxonomy" id="408172"/>
    <lineage>
        <taxon>unclassified sequences</taxon>
        <taxon>metagenomes</taxon>
        <taxon>ecological metagenomes</taxon>
    </lineage>
</organism>
<sequence length="242" mass="26235">MAFWRNPVAAFFTFVFPLMFLFIINLTFGKNVIERPQGTLNLSNFYVPMIIAFSVINSSYTGLAMNLTISRDSGILKRIRGTPLPAFSFLFGKIAHNTLISALLVVIVTAIGAFLFDVPLPTKTALSFLATLLLGAATFSCLGVAVTTLIPNADAAPAVVNASILPLLFVSDVFIPMDQAPSWLNMVADVFPVKSFSTALQDAFNPLEGTSGFNIHSISIMSVWLFAGLAAAIKFFSWKPRK</sequence>
<dbReference type="PRINTS" id="PR00164">
    <property type="entry name" value="ABC2TRNSPORT"/>
</dbReference>
<proteinExistence type="predicted"/>
<dbReference type="PANTHER" id="PTHR43229">
    <property type="entry name" value="NODULATION PROTEIN J"/>
    <property type="match status" value="1"/>
</dbReference>
<dbReference type="PIRSF" id="PIRSF006648">
    <property type="entry name" value="DrrB"/>
    <property type="match status" value="1"/>
</dbReference>
<feature type="transmembrane region" description="Helical" evidence="5">
    <location>
        <begin position="215"/>
        <end position="236"/>
    </location>
</feature>
<evidence type="ECO:0000313" key="7">
    <source>
        <dbReference type="EMBL" id="SVA46234.1"/>
    </source>
</evidence>
<dbReference type="InterPro" id="IPR000412">
    <property type="entry name" value="ABC_2_transport"/>
</dbReference>
<dbReference type="InterPro" id="IPR047817">
    <property type="entry name" value="ABC2_TM_bact-type"/>
</dbReference>
<feature type="transmembrane region" description="Helical" evidence="5">
    <location>
        <begin position="45"/>
        <end position="69"/>
    </location>
</feature>
<keyword evidence="2 5" id="KW-0812">Transmembrane</keyword>